<dbReference type="AlphaFoldDB" id="A0A1H8IRW5"/>
<proteinExistence type="predicted"/>
<dbReference type="GO" id="GO:0070402">
    <property type="term" value="F:NADPH binding"/>
    <property type="evidence" value="ECO:0007669"/>
    <property type="project" value="TreeGrafter"/>
</dbReference>
<reference evidence="4 5" key="1">
    <citation type="submission" date="2016-10" db="EMBL/GenBank/DDBJ databases">
        <authorList>
            <person name="de Groot N.N."/>
        </authorList>
    </citation>
    <scope>NUCLEOTIDE SEQUENCE [LARGE SCALE GENOMIC DNA]</scope>
    <source>
        <strain evidence="4 5">DSM 46701</strain>
    </source>
</reference>
<sequence>MRAVLVSRPGGAEQLYIGEYEKPHGTADDILVRVKATALNRADILQREGKYPPPKGASPVLGLEMAGVVEEVGENCREMWKPGDRVFGLLPGGGYAEYAVIPGKMAMPVPDFFTFEQAAAIPEAFLTAYQTLFWIGRLRRGEKVLIHAGASGVGTAAIQLAKAAGASAAVTAGTEEKRNACLQLGADVAVNYKEGPFLEKVKAATDGEGVDLILDFVGAPYWEQNIELLKPDGRLVLISSLGGSRVEQVSLAKILAKRLQITGTTLRSRSLYYKTDLTQEFASFALPRFANGELRPVIDRIFSWENVQEAHRYMEENRNIGKIVLTIP</sequence>
<evidence type="ECO:0000256" key="1">
    <source>
        <dbReference type="ARBA" id="ARBA00022857"/>
    </source>
</evidence>
<evidence type="ECO:0000313" key="4">
    <source>
        <dbReference type="EMBL" id="SEN71142.1"/>
    </source>
</evidence>
<dbReference type="Pfam" id="PF00107">
    <property type="entry name" value="ADH_zinc_N"/>
    <property type="match status" value="1"/>
</dbReference>
<dbReference type="OrthoDB" id="9792162at2"/>
<organism evidence="4 5">
    <name type="scientific">Lihuaxuella thermophila</name>
    <dbReference type="NCBI Taxonomy" id="1173111"/>
    <lineage>
        <taxon>Bacteria</taxon>
        <taxon>Bacillati</taxon>
        <taxon>Bacillota</taxon>
        <taxon>Bacilli</taxon>
        <taxon>Bacillales</taxon>
        <taxon>Thermoactinomycetaceae</taxon>
        <taxon>Lihuaxuella</taxon>
    </lineage>
</organism>
<keyword evidence="1" id="KW-0521">NADP</keyword>
<dbReference type="InterPro" id="IPR011032">
    <property type="entry name" value="GroES-like_sf"/>
</dbReference>
<gene>
    <name evidence="4" type="ORF">SAMN05444955_11917</name>
</gene>
<evidence type="ECO:0000313" key="5">
    <source>
        <dbReference type="Proteomes" id="UP000199695"/>
    </source>
</evidence>
<dbReference type="PANTHER" id="PTHR48106:SF18">
    <property type="entry name" value="QUINONE OXIDOREDUCTASE PIG3"/>
    <property type="match status" value="1"/>
</dbReference>
<name>A0A1H8IRW5_9BACL</name>
<dbReference type="NCBIfam" id="TIGR02824">
    <property type="entry name" value="quinone_pig3"/>
    <property type="match status" value="1"/>
</dbReference>
<dbReference type="GO" id="GO:0016651">
    <property type="term" value="F:oxidoreductase activity, acting on NAD(P)H"/>
    <property type="evidence" value="ECO:0007669"/>
    <property type="project" value="TreeGrafter"/>
</dbReference>
<feature type="domain" description="Enoyl reductase (ER)" evidence="3">
    <location>
        <begin position="10"/>
        <end position="325"/>
    </location>
</feature>
<dbReference type="InterPro" id="IPR020843">
    <property type="entry name" value="ER"/>
</dbReference>
<dbReference type="Gene3D" id="3.90.180.10">
    <property type="entry name" value="Medium-chain alcohol dehydrogenases, catalytic domain"/>
    <property type="match status" value="1"/>
</dbReference>
<evidence type="ECO:0000259" key="3">
    <source>
        <dbReference type="SMART" id="SM00829"/>
    </source>
</evidence>
<dbReference type="Proteomes" id="UP000199695">
    <property type="component" value="Unassembled WGS sequence"/>
</dbReference>
<dbReference type="RefSeq" id="WP_089972475.1">
    <property type="nucleotide sequence ID" value="NZ_FOCQ01000019.1"/>
</dbReference>
<dbReference type="InterPro" id="IPR013154">
    <property type="entry name" value="ADH-like_N"/>
</dbReference>
<dbReference type="SUPFAM" id="SSF51735">
    <property type="entry name" value="NAD(P)-binding Rossmann-fold domains"/>
    <property type="match status" value="1"/>
</dbReference>
<dbReference type="SMART" id="SM00829">
    <property type="entry name" value="PKS_ER"/>
    <property type="match status" value="1"/>
</dbReference>
<dbReference type="CDD" id="cd05276">
    <property type="entry name" value="p53_inducible_oxidoreductase"/>
    <property type="match status" value="1"/>
</dbReference>
<dbReference type="InterPro" id="IPR036291">
    <property type="entry name" value="NAD(P)-bd_dom_sf"/>
</dbReference>
<dbReference type="Gene3D" id="3.40.50.720">
    <property type="entry name" value="NAD(P)-binding Rossmann-like Domain"/>
    <property type="match status" value="1"/>
</dbReference>
<dbReference type="InterPro" id="IPR014189">
    <property type="entry name" value="Quinone_OxRdtase_PIG3"/>
</dbReference>
<keyword evidence="2" id="KW-0560">Oxidoreductase</keyword>
<dbReference type="SUPFAM" id="SSF50129">
    <property type="entry name" value="GroES-like"/>
    <property type="match status" value="1"/>
</dbReference>
<dbReference type="InterPro" id="IPR013149">
    <property type="entry name" value="ADH-like_C"/>
</dbReference>
<protein>
    <submittedName>
        <fullName evidence="4">Putative NAD(P)H quinone oxidoreductase, PIG3 family</fullName>
    </submittedName>
</protein>
<accession>A0A1H8IRW5</accession>
<dbReference type="Pfam" id="PF08240">
    <property type="entry name" value="ADH_N"/>
    <property type="match status" value="1"/>
</dbReference>
<dbReference type="STRING" id="1173111.SAMN05444955_11917"/>
<keyword evidence="5" id="KW-1185">Reference proteome</keyword>
<dbReference type="EMBL" id="FOCQ01000019">
    <property type="protein sequence ID" value="SEN71142.1"/>
    <property type="molecule type" value="Genomic_DNA"/>
</dbReference>
<dbReference type="PANTHER" id="PTHR48106">
    <property type="entry name" value="QUINONE OXIDOREDUCTASE PIG3-RELATED"/>
    <property type="match status" value="1"/>
</dbReference>
<evidence type="ECO:0000256" key="2">
    <source>
        <dbReference type="ARBA" id="ARBA00023002"/>
    </source>
</evidence>